<keyword evidence="1" id="KW-0285">Flavoprotein</keyword>
<gene>
    <name evidence="2" type="ORF">OFLC_LOCUS10732</name>
</gene>
<keyword evidence="1" id="KW-0408">Iron</keyword>
<reference evidence="2 3" key="2">
    <citation type="submission" date="2018-11" db="EMBL/GenBank/DDBJ databases">
        <authorList>
            <consortium name="Pathogen Informatics"/>
        </authorList>
    </citation>
    <scope>NUCLEOTIDE SEQUENCE [LARGE SCALE GENOMIC DNA]</scope>
</reference>
<keyword evidence="1" id="KW-0274">FAD</keyword>
<keyword evidence="1" id="KW-0411">Iron-sulfur</keyword>
<keyword evidence="1" id="KW-0560">Oxidoreductase</keyword>
<name>A0A183HTB8_9BILA</name>
<dbReference type="STRING" id="387005.A0A183HTB8"/>
<evidence type="ECO:0000256" key="1">
    <source>
        <dbReference type="RuleBase" id="RU366068"/>
    </source>
</evidence>
<dbReference type="InterPro" id="IPR040156">
    <property type="entry name" value="ETF-QO"/>
</dbReference>
<keyword evidence="1" id="KW-0479">Metal-binding</keyword>
<keyword evidence="1" id="KW-0830">Ubiquinone</keyword>
<dbReference type="GO" id="GO:0004174">
    <property type="term" value="F:electron-transferring-flavoprotein dehydrogenase activity"/>
    <property type="evidence" value="ECO:0007669"/>
    <property type="project" value="UniProtKB-UniRule"/>
</dbReference>
<accession>A0A183HTB8</accession>
<evidence type="ECO:0000313" key="2">
    <source>
        <dbReference type="EMBL" id="VDO70891.1"/>
    </source>
</evidence>
<protein>
    <recommendedName>
        <fullName evidence="1">Electron transfer flavoprotein-ubiquinone oxidoreductase</fullName>
        <shortName evidence="1">ETF-QO</shortName>
        <ecNumber evidence="1">1.5.5.1</ecNumber>
    </recommendedName>
</protein>
<dbReference type="Gene3D" id="3.50.50.60">
    <property type="entry name" value="FAD/NAD(P)-binding domain"/>
    <property type="match status" value="2"/>
</dbReference>
<reference evidence="4" key="1">
    <citation type="submission" date="2016-06" db="UniProtKB">
        <authorList>
            <consortium name="WormBaseParasite"/>
        </authorList>
    </citation>
    <scope>IDENTIFICATION</scope>
</reference>
<dbReference type="InterPro" id="IPR036188">
    <property type="entry name" value="FAD/NAD-bd_sf"/>
</dbReference>
<dbReference type="Proteomes" id="UP000267606">
    <property type="component" value="Unassembled WGS sequence"/>
</dbReference>
<proteinExistence type="predicted"/>
<dbReference type="PANTHER" id="PTHR10617:SF107">
    <property type="entry name" value="ELECTRON TRANSFER FLAVOPROTEIN-UBIQUINONE OXIDOREDUCTASE, MITOCHONDRIAL"/>
    <property type="match status" value="1"/>
</dbReference>
<dbReference type="GO" id="GO:0005743">
    <property type="term" value="C:mitochondrial inner membrane"/>
    <property type="evidence" value="ECO:0007669"/>
    <property type="project" value="TreeGrafter"/>
</dbReference>
<dbReference type="EMBL" id="UZAJ01014642">
    <property type="protein sequence ID" value="VDO70891.1"/>
    <property type="molecule type" value="Genomic_DNA"/>
</dbReference>
<keyword evidence="1" id="KW-0813">Transport</keyword>
<dbReference type="GO" id="GO:0051539">
    <property type="term" value="F:4 iron, 4 sulfur cluster binding"/>
    <property type="evidence" value="ECO:0007669"/>
    <property type="project" value="UniProtKB-UniRule"/>
</dbReference>
<comment type="cofactor">
    <cofactor evidence="1">
        <name>[4Fe-4S] cluster</name>
        <dbReference type="ChEBI" id="CHEBI:49883"/>
    </cofactor>
    <text evidence="1">Binds 1 [4Fe-4S] cluster.</text>
</comment>
<dbReference type="AlphaFoldDB" id="A0A183HTB8"/>
<comment type="cofactor">
    <cofactor evidence="1">
        <name>FAD</name>
        <dbReference type="ChEBI" id="CHEBI:57692"/>
    </cofactor>
</comment>
<dbReference type="SUPFAM" id="SSF51905">
    <property type="entry name" value="FAD/NAD(P)-binding domain"/>
    <property type="match status" value="1"/>
</dbReference>
<dbReference type="EC" id="1.5.5.1" evidence="1"/>
<evidence type="ECO:0000313" key="3">
    <source>
        <dbReference type="Proteomes" id="UP000267606"/>
    </source>
</evidence>
<sequence>WICDFSDIRVCVVEKGAEVGAHTLSGAVIDVRALSELFPNWQELDAPVHQKVTSQSMAILTRKGRYALPFVRGSPLDNMGNYIVRLGHLVKWLGEKATEMGVEIYPGIAAQEILFHDDESVKGIATTDVGIMKDGAPKV</sequence>
<keyword evidence="1" id="KW-0249">Electron transport</keyword>
<organism evidence="4">
    <name type="scientific">Onchocerca flexuosa</name>
    <dbReference type="NCBI Taxonomy" id="387005"/>
    <lineage>
        <taxon>Eukaryota</taxon>
        <taxon>Metazoa</taxon>
        <taxon>Ecdysozoa</taxon>
        <taxon>Nematoda</taxon>
        <taxon>Chromadorea</taxon>
        <taxon>Rhabditida</taxon>
        <taxon>Spirurina</taxon>
        <taxon>Spiruromorpha</taxon>
        <taxon>Filarioidea</taxon>
        <taxon>Onchocercidae</taxon>
        <taxon>Onchocerca</taxon>
    </lineage>
</organism>
<dbReference type="WBParaSite" id="OFLC_0001073001-mRNA-1">
    <property type="protein sequence ID" value="OFLC_0001073001-mRNA-1"/>
    <property type="gene ID" value="OFLC_0001073001"/>
</dbReference>
<dbReference type="GO" id="GO:0046872">
    <property type="term" value="F:metal ion binding"/>
    <property type="evidence" value="ECO:0007669"/>
    <property type="project" value="UniProtKB-KW"/>
</dbReference>
<evidence type="ECO:0000313" key="4">
    <source>
        <dbReference type="WBParaSite" id="OFLC_0001073001-mRNA-1"/>
    </source>
</evidence>
<comment type="function">
    <text evidence="1">Accepts electrons from ETF and reduces ubiquinone.</text>
</comment>
<comment type="catalytic activity">
    <reaction evidence="1">
        <text>a ubiquinone + reduced [electron-transfer flavoprotein] = a ubiquinol + oxidized [electron-transfer flavoprotein] + H(+)</text>
        <dbReference type="Rhea" id="RHEA:24052"/>
        <dbReference type="Rhea" id="RHEA-COMP:9565"/>
        <dbReference type="Rhea" id="RHEA-COMP:9566"/>
        <dbReference type="Rhea" id="RHEA-COMP:10685"/>
        <dbReference type="Rhea" id="RHEA-COMP:10686"/>
        <dbReference type="ChEBI" id="CHEBI:15378"/>
        <dbReference type="ChEBI" id="CHEBI:16389"/>
        <dbReference type="ChEBI" id="CHEBI:17976"/>
        <dbReference type="ChEBI" id="CHEBI:57692"/>
        <dbReference type="ChEBI" id="CHEBI:58307"/>
        <dbReference type="EC" id="1.5.5.1"/>
    </reaction>
</comment>
<dbReference type="PANTHER" id="PTHR10617">
    <property type="entry name" value="ELECTRON TRANSFER FLAVOPROTEIN-UBIQUINONE OXIDOREDUCTASE"/>
    <property type="match status" value="1"/>
</dbReference>
<keyword evidence="3" id="KW-1185">Reference proteome</keyword>